<keyword evidence="2" id="KW-1133">Transmembrane helix</keyword>
<proteinExistence type="predicted"/>
<feature type="transmembrane region" description="Helical" evidence="2">
    <location>
        <begin position="74"/>
        <end position="95"/>
    </location>
</feature>
<evidence type="ECO:0000259" key="3">
    <source>
        <dbReference type="PROSITE" id="PS51910"/>
    </source>
</evidence>
<name>A0ABP9RQ87_9ACTN</name>
<feature type="compositionally biased region" description="Basic residues" evidence="1">
    <location>
        <begin position="42"/>
        <end position="56"/>
    </location>
</feature>
<dbReference type="CDD" id="cd23451">
    <property type="entry name" value="beta-trefoil_Ricin_laminarinase"/>
    <property type="match status" value="1"/>
</dbReference>
<dbReference type="PANTHER" id="PTHR42976:SF1">
    <property type="entry name" value="GH18 DOMAIN-CONTAINING PROTEIN-RELATED"/>
    <property type="match status" value="1"/>
</dbReference>
<dbReference type="SMART" id="SM00458">
    <property type="entry name" value="RICIN"/>
    <property type="match status" value="1"/>
</dbReference>
<dbReference type="Pfam" id="PF00652">
    <property type="entry name" value="Ricin_B_lectin"/>
    <property type="match status" value="1"/>
</dbReference>
<dbReference type="PANTHER" id="PTHR42976">
    <property type="entry name" value="BIFUNCTIONAL CHITINASE/LYSOZYME-RELATED"/>
    <property type="match status" value="1"/>
</dbReference>
<feature type="domain" description="GH18" evidence="3">
    <location>
        <begin position="241"/>
        <end position="528"/>
    </location>
</feature>
<dbReference type="InterPro" id="IPR035992">
    <property type="entry name" value="Ricin_B-like_lectins"/>
</dbReference>
<evidence type="ECO:0000313" key="5">
    <source>
        <dbReference type="Proteomes" id="UP001501570"/>
    </source>
</evidence>
<dbReference type="InterPro" id="IPR017853">
    <property type="entry name" value="GH"/>
</dbReference>
<dbReference type="EMBL" id="BAABJQ010000006">
    <property type="protein sequence ID" value="GAA5184254.1"/>
    <property type="molecule type" value="Genomic_DNA"/>
</dbReference>
<dbReference type="Gene3D" id="3.20.20.80">
    <property type="entry name" value="Glycosidases"/>
    <property type="match status" value="1"/>
</dbReference>
<reference evidence="5" key="1">
    <citation type="journal article" date="2019" name="Int. J. Syst. Evol. Microbiol.">
        <title>The Global Catalogue of Microorganisms (GCM) 10K type strain sequencing project: providing services to taxonomists for standard genome sequencing and annotation.</title>
        <authorList>
            <consortium name="The Broad Institute Genomics Platform"/>
            <consortium name="The Broad Institute Genome Sequencing Center for Infectious Disease"/>
            <person name="Wu L."/>
            <person name="Ma J."/>
        </authorList>
    </citation>
    <scope>NUCLEOTIDE SEQUENCE [LARGE SCALE GENOMIC DNA]</scope>
    <source>
        <strain evidence="5">JCM 18304</strain>
    </source>
</reference>
<protein>
    <submittedName>
        <fullName evidence="4">Chitinase</fullName>
    </submittedName>
</protein>
<organism evidence="4 5">
    <name type="scientific">Rugosimonospora acidiphila</name>
    <dbReference type="NCBI Taxonomy" id="556531"/>
    <lineage>
        <taxon>Bacteria</taxon>
        <taxon>Bacillati</taxon>
        <taxon>Actinomycetota</taxon>
        <taxon>Actinomycetes</taxon>
        <taxon>Micromonosporales</taxon>
        <taxon>Micromonosporaceae</taxon>
        <taxon>Rugosimonospora</taxon>
    </lineage>
</organism>
<sequence length="528" mass="55017">MPYDASASRVRHPALIFLRPNVARRRAPPDPRGSPADPARTAHPHGRARTHPRRAASRTLTSERTPVKLTRRGIAAVIAVAVATVGLGIAGTTAASAATAGPITGYGGKCVDVAAANNTNGTQVQLYTCNTTNAQQWTIGTDGTIRALGKCLDVNAAGTTNGTKVQIYDCNNTNAQQWQHTGTQLINTGSGKCLDATGPSTADGTPLQIWTCTGGANQQWNLPTGGGSTTPPGGGVAGMAAAPYAYLGWGNLPDPRTIMSATGIRWFTMAFMLSGGTCNPEWDGSRPLTGGIDQTTINNIRGAGGDVVISSGGASGNWLEQSCSSASALAGAYQKVISAYGLKALDIDIEGSVYGNATLQQRTIDALKTIRANNPGITLYVTFPSGPNGPDSSMINRAASSGLTVDGWTIMPFDFGAAGQNMGSLTLQAAEGLKNTVKNAYGYTDDQAYRHSGISSMNGITDEHETVAQADFRTMLGYAQQHHLARFTFWSADRDRPCTGGNSTGADSCSGVSQQNWEFTSIVAQYAG</sequence>
<accession>A0ABP9RQ87</accession>
<evidence type="ECO:0000313" key="4">
    <source>
        <dbReference type="EMBL" id="GAA5184254.1"/>
    </source>
</evidence>
<gene>
    <name evidence="4" type="ORF">GCM10023322_25340</name>
</gene>
<keyword evidence="2" id="KW-0812">Transmembrane</keyword>
<evidence type="ECO:0000256" key="2">
    <source>
        <dbReference type="SAM" id="Phobius"/>
    </source>
</evidence>
<dbReference type="Gene3D" id="2.80.10.50">
    <property type="match status" value="2"/>
</dbReference>
<evidence type="ECO:0000256" key="1">
    <source>
        <dbReference type="SAM" id="MobiDB-lite"/>
    </source>
</evidence>
<dbReference type="Proteomes" id="UP001501570">
    <property type="component" value="Unassembled WGS sequence"/>
</dbReference>
<dbReference type="InterPro" id="IPR001223">
    <property type="entry name" value="Glyco_hydro18_cat"/>
</dbReference>
<keyword evidence="5" id="KW-1185">Reference proteome</keyword>
<comment type="caution">
    <text evidence="4">The sequence shown here is derived from an EMBL/GenBank/DDBJ whole genome shotgun (WGS) entry which is preliminary data.</text>
</comment>
<dbReference type="InterPro" id="IPR000772">
    <property type="entry name" value="Ricin_B_lectin"/>
</dbReference>
<dbReference type="PROSITE" id="PS51910">
    <property type="entry name" value="GH18_2"/>
    <property type="match status" value="1"/>
</dbReference>
<dbReference type="InterPro" id="IPR052750">
    <property type="entry name" value="GH18_Chitinase"/>
</dbReference>
<keyword evidence="2" id="KW-0472">Membrane</keyword>
<feature type="region of interest" description="Disordered" evidence="1">
    <location>
        <begin position="19"/>
        <end position="65"/>
    </location>
</feature>
<dbReference type="SUPFAM" id="SSF50370">
    <property type="entry name" value="Ricin B-like lectins"/>
    <property type="match status" value="1"/>
</dbReference>
<dbReference type="CDD" id="cd06543">
    <property type="entry name" value="GH18_PF-ChiA-like"/>
    <property type="match status" value="1"/>
</dbReference>
<dbReference type="PROSITE" id="PS50231">
    <property type="entry name" value="RICIN_B_LECTIN"/>
    <property type="match status" value="1"/>
</dbReference>
<dbReference type="SUPFAM" id="SSF51445">
    <property type="entry name" value="(Trans)glycosidases"/>
    <property type="match status" value="1"/>
</dbReference>